<gene>
    <name evidence="4" type="primary">LOC120113119</name>
</gene>
<name>A0A8B9ATR6_PHODC</name>
<comment type="subunit">
    <text evidence="1">Homodimer.</text>
</comment>
<dbReference type="InterPro" id="IPR013097">
    <property type="entry name" value="Dabb"/>
</dbReference>
<evidence type="ECO:0000256" key="1">
    <source>
        <dbReference type="ARBA" id="ARBA00011738"/>
    </source>
</evidence>
<organism evidence="3 4">
    <name type="scientific">Phoenix dactylifera</name>
    <name type="common">Date palm</name>
    <dbReference type="NCBI Taxonomy" id="42345"/>
    <lineage>
        <taxon>Eukaryota</taxon>
        <taxon>Viridiplantae</taxon>
        <taxon>Streptophyta</taxon>
        <taxon>Embryophyta</taxon>
        <taxon>Tracheophyta</taxon>
        <taxon>Spermatophyta</taxon>
        <taxon>Magnoliopsida</taxon>
        <taxon>Liliopsida</taxon>
        <taxon>Arecaceae</taxon>
        <taxon>Coryphoideae</taxon>
        <taxon>Phoeniceae</taxon>
        <taxon>Phoenix</taxon>
    </lineage>
</organism>
<dbReference type="AlphaFoldDB" id="A0A8B9ATR6"/>
<dbReference type="Gene3D" id="3.30.70.100">
    <property type="match status" value="1"/>
</dbReference>
<dbReference type="PANTHER" id="PTHR33178">
    <property type="match status" value="1"/>
</dbReference>
<dbReference type="Pfam" id="PF07876">
    <property type="entry name" value="Dabb"/>
    <property type="match status" value="1"/>
</dbReference>
<sequence>MGDFKHLVLAKFKDGVIVEKLMEGMRSLVAEMDTVRSFEWGQNVLSDNTLTQGFTHMFLLTFRSSDDLATYTNHPSHLEYAEKFTAAIDKVLLFDFPPVLVKPSA</sequence>
<reference evidence="4" key="2">
    <citation type="submission" date="2025-08" db="UniProtKB">
        <authorList>
            <consortium name="RefSeq"/>
        </authorList>
    </citation>
    <scope>IDENTIFICATION</scope>
    <source>
        <tissue evidence="4">Young leaves</tissue>
    </source>
</reference>
<dbReference type="OrthoDB" id="1601230at2759"/>
<feature type="domain" description="Stress-response A/B barrel" evidence="2">
    <location>
        <begin position="4"/>
        <end position="96"/>
    </location>
</feature>
<accession>A0A8B9ATR6</accession>
<dbReference type="KEGG" id="pda:120113119"/>
<dbReference type="PANTHER" id="PTHR33178:SF4">
    <property type="entry name" value="EXPRESSED PROTEIN"/>
    <property type="match status" value="1"/>
</dbReference>
<dbReference type="PROSITE" id="PS51502">
    <property type="entry name" value="S_R_A_B_BARREL"/>
    <property type="match status" value="1"/>
</dbReference>
<proteinExistence type="predicted"/>
<dbReference type="Proteomes" id="UP000228380">
    <property type="component" value="Chromosome 14"/>
</dbReference>
<dbReference type="GeneID" id="120113119"/>
<evidence type="ECO:0000313" key="4">
    <source>
        <dbReference type="RefSeq" id="XP_038989855.1"/>
    </source>
</evidence>
<evidence type="ECO:0000313" key="3">
    <source>
        <dbReference type="Proteomes" id="UP000228380"/>
    </source>
</evidence>
<dbReference type="SUPFAM" id="SSF54909">
    <property type="entry name" value="Dimeric alpha+beta barrel"/>
    <property type="match status" value="1"/>
</dbReference>
<dbReference type="InterPro" id="IPR011008">
    <property type="entry name" value="Dimeric_a/b-barrel"/>
</dbReference>
<keyword evidence="3" id="KW-1185">Reference proteome</keyword>
<evidence type="ECO:0000259" key="2">
    <source>
        <dbReference type="PROSITE" id="PS51502"/>
    </source>
</evidence>
<dbReference type="SMART" id="SM00886">
    <property type="entry name" value="Dabb"/>
    <property type="match status" value="1"/>
</dbReference>
<protein>
    <submittedName>
        <fullName evidence="4">Stress-response A/B barrel domain-containing protein At5g22580-like</fullName>
    </submittedName>
</protein>
<dbReference type="InterPro" id="IPR044662">
    <property type="entry name" value="HS1/DABB1-like"/>
</dbReference>
<dbReference type="RefSeq" id="XP_038989855.1">
    <property type="nucleotide sequence ID" value="XM_039133927.1"/>
</dbReference>
<reference evidence="3" key="1">
    <citation type="journal article" date="2019" name="Nat. Commun.">
        <title>Genome-wide association mapping of date palm fruit traits.</title>
        <authorList>
            <person name="Hazzouri K.M."/>
            <person name="Gros-Balthazard M."/>
            <person name="Flowers J.M."/>
            <person name="Copetti D."/>
            <person name="Lemansour A."/>
            <person name="Lebrun M."/>
            <person name="Masmoudi K."/>
            <person name="Ferrand S."/>
            <person name="Dhar M.I."/>
            <person name="Fresquez Z.A."/>
            <person name="Rosas U."/>
            <person name="Zhang J."/>
            <person name="Talag J."/>
            <person name="Lee S."/>
            <person name="Kudrna D."/>
            <person name="Powell R.F."/>
            <person name="Leitch I.J."/>
            <person name="Krueger R.R."/>
            <person name="Wing R.A."/>
            <person name="Amiri K.M.A."/>
            <person name="Purugganan M.D."/>
        </authorList>
    </citation>
    <scope>NUCLEOTIDE SEQUENCE [LARGE SCALE GENOMIC DNA]</scope>
    <source>
        <strain evidence="3">cv. Khalas</strain>
    </source>
</reference>